<evidence type="ECO:0000313" key="2">
    <source>
        <dbReference type="EMBL" id="QJA66180.1"/>
    </source>
</evidence>
<organism evidence="2">
    <name type="scientific">viral metagenome</name>
    <dbReference type="NCBI Taxonomy" id="1070528"/>
    <lineage>
        <taxon>unclassified sequences</taxon>
        <taxon>metagenomes</taxon>
        <taxon>organismal metagenomes</taxon>
    </lineage>
</organism>
<reference evidence="2" key="1">
    <citation type="submission" date="2020-03" db="EMBL/GenBank/DDBJ databases">
        <title>The deep terrestrial virosphere.</title>
        <authorList>
            <person name="Holmfeldt K."/>
            <person name="Nilsson E."/>
            <person name="Simone D."/>
            <person name="Lopez-Fernandez M."/>
            <person name="Wu X."/>
            <person name="de Brujin I."/>
            <person name="Lundin D."/>
            <person name="Andersson A."/>
            <person name="Bertilsson S."/>
            <person name="Dopson M."/>
        </authorList>
    </citation>
    <scope>NUCLEOTIDE SEQUENCE</scope>
    <source>
        <strain evidence="2">MM415B00360</strain>
    </source>
</reference>
<keyword evidence="1" id="KW-1133">Transmembrane helix</keyword>
<name>A0A6M3J8D5_9ZZZZ</name>
<accession>A0A6M3J8D5</accession>
<sequence length="59" mass="6742">MMTKQEQQWINDHFAKVQEQFALLRVDIAQLKVKSGIWGVIGGTIPVVILIAIYFIVRS</sequence>
<dbReference type="EMBL" id="MT141550">
    <property type="protein sequence ID" value="QJA66180.1"/>
    <property type="molecule type" value="Genomic_DNA"/>
</dbReference>
<proteinExistence type="predicted"/>
<feature type="transmembrane region" description="Helical" evidence="1">
    <location>
        <begin position="37"/>
        <end position="57"/>
    </location>
</feature>
<protein>
    <submittedName>
        <fullName evidence="2">Uncharacterized protein</fullName>
    </submittedName>
</protein>
<keyword evidence="1" id="KW-0812">Transmembrane</keyword>
<keyword evidence="1" id="KW-0472">Membrane</keyword>
<dbReference type="AlphaFoldDB" id="A0A6M3J8D5"/>
<evidence type="ECO:0000256" key="1">
    <source>
        <dbReference type="SAM" id="Phobius"/>
    </source>
</evidence>
<gene>
    <name evidence="2" type="ORF">MM415B00360_0042</name>
</gene>